<protein>
    <submittedName>
        <fullName evidence="1">Uncharacterized protein</fullName>
    </submittedName>
</protein>
<name>A0A0E9NLM6_SAICN</name>
<keyword evidence="2" id="KW-1185">Reference proteome</keyword>
<dbReference type="Proteomes" id="UP000033140">
    <property type="component" value="Unassembled WGS sequence"/>
</dbReference>
<reference evidence="1 2" key="2">
    <citation type="journal article" date="2014" name="J. Gen. Appl. Microbiol.">
        <title>The early diverging ascomycetous budding yeast Saitoella complicata has three histone deacetylases belonging to the Clr6, Hos2, and Rpd3 lineages.</title>
        <authorList>
            <person name="Nishida H."/>
            <person name="Matsumoto T."/>
            <person name="Kondo S."/>
            <person name="Hamamoto M."/>
            <person name="Yoshikawa H."/>
        </authorList>
    </citation>
    <scope>NUCLEOTIDE SEQUENCE [LARGE SCALE GENOMIC DNA]</scope>
    <source>
        <strain evidence="1 2">NRRL Y-17804</strain>
    </source>
</reference>
<dbReference type="EMBL" id="BACD03000031">
    <property type="protein sequence ID" value="GAO50315.1"/>
    <property type="molecule type" value="Genomic_DNA"/>
</dbReference>
<reference evidence="1 2" key="1">
    <citation type="journal article" date="2011" name="J. Gen. Appl. Microbiol.">
        <title>Draft genome sequencing of the enigmatic yeast Saitoella complicata.</title>
        <authorList>
            <person name="Nishida H."/>
            <person name="Hamamoto M."/>
            <person name="Sugiyama J."/>
        </authorList>
    </citation>
    <scope>NUCLEOTIDE SEQUENCE [LARGE SCALE GENOMIC DNA]</scope>
    <source>
        <strain evidence="1 2">NRRL Y-17804</strain>
    </source>
</reference>
<dbReference type="AlphaFoldDB" id="A0A0E9NLM6"/>
<comment type="caution">
    <text evidence="1">The sequence shown here is derived from an EMBL/GenBank/DDBJ whole genome shotgun (WGS) entry which is preliminary data.</text>
</comment>
<reference evidence="1 2" key="3">
    <citation type="journal article" date="2015" name="Genome Announc.">
        <title>Draft Genome Sequence of the Archiascomycetous Yeast Saitoella complicata.</title>
        <authorList>
            <person name="Yamauchi K."/>
            <person name="Kondo S."/>
            <person name="Hamamoto M."/>
            <person name="Takahashi Y."/>
            <person name="Ogura Y."/>
            <person name="Hayashi T."/>
            <person name="Nishida H."/>
        </authorList>
    </citation>
    <scope>NUCLEOTIDE SEQUENCE [LARGE SCALE GENOMIC DNA]</scope>
    <source>
        <strain evidence="1 2">NRRL Y-17804</strain>
    </source>
</reference>
<evidence type="ECO:0000313" key="2">
    <source>
        <dbReference type="Proteomes" id="UP000033140"/>
    </source>
</evidence>
<gene>
    <name evidence="1" type="ORF">G7K_4445-t1</name>
</gene>
<sequence length="177" mass="20262">MGCLRFMVWCDSRSPVVNQRLCEPNCTKVQLELASDVWQLELQLVDRFTCNGGRSKVSEISPDVNRSRDMAAGSWQQRQASKQPDFLTPAPGLLPFRKNDGPADKPWNLGRSAIAFSRTFEEWKSELQYEVLVHKRYTCIPRKSFRPQTHLQLVGDPDIAGLYRILPQSQSECYGSR</sequence>
<organism evidence="1 2">
    <name type="scientific">Saitoella complicata (strain BCRC 22490 / CBS 7301 / JCM 7358 / NBRC 10748 / NRRL Y-17804)</name>
    <dbReference type="NCBI Taxonomy" id="698492"/>
    <lineage>
        <taxon>Eukaryota</taxon>
        <taxon>Fungi</taxon>
        <taxon>Dikarya</taxon>
        <taxon>Ascomycota</taxon>
        <taxon>Taphrinomycotina</taxon>
        <taxon>Taphrinomycotina incertae sedis</taxon>
        <taxon>Saitoella</taxon>
    </lineage>
</organism>
<proteinExistence type="predicted"/>
<accession>A0A0E9NLM6</accession>
<evidence type="ECO:0000313" key="1">
    <source>
        <dbReference type="EMBL" id="GAO50315.1"/>
    </source>
</evidence>